<gene>
    <name evidence="1" type="ORF">UFOVP328_122</name>
</gene>
<name>A0A6J5LYA2_9CAUD</name>
<evidence type="ECO:0000313" key="1">
    <source>
        <dbReference type="EMBL" id="CAB4137896.1"/>
    </source>
</evidence>
<proteinExistence type="predicted"/>
<dbReference type="SUPFAM" id="SSF55620">
    <property type="entry name" value="Tetrahydrobiopterin biosynthesis enzymes-like"/>
    <property type="match status" value="1"/>
</dbReference>
<sequence>MAKYLSTKTYGNDRGLSCCFRQWRSTHSHCSLLHGYSIGIKLIFESETLDDRNWVMDFGGLKAFKEWSEYMFDHTLVIAKDDPHRAMFEKMAELGLQDQGGVCDVRIVEGVGCEKFAELAYKEMDRILKTYQRGDAYTLPNGKSFECRYPVGQGVKLRSVEVFEHNANSAVYEG</sequence>
<dbReference type="InterPro" id="IPR007115">
    <property type="entry name" value="6-PTP_synth/QueD"/>
</dbReference>
<dbReference type="EMBL" id="LR796341">
    <property type="protein sequence ID" value="CAB4137896.1"/>
    <property type="molecule type" value="Genomic_DNA"/>
</dbReference>
<reference evidence="1" key="1">
    <citation type="submission" date="2020-04" db="EMBL/GenBank/DDBJ databases">
        <authorList>
            <person name="Chiriac C."/>
            <person name="Salcher M."/>
            <person name="Ghai R."/>
            <person name="Kavagutti S V."/>
        </authorList>
    </citation>
    <scope>NUCLEOTIDE SEQUENCE</scope>
</reference>
<dbReference type="Pfam" id="PF01242">
    <property type="entry name" value="PTPS"/>
    <property type="match status" value="1"/>
</dbReference>
<dbReference type="Gene3D" id="3.30.479.10">
    <property type="entry name" value="6-pyruvoyl tetrahydropterin synthase/QueD"/>
    <property type="match status" value="1"/>
</dbReference>
<dbReference type="InterPro" id="IPR038418">
    <property type="entry name" value="6-PTP_synth/QueD_sf"/>
</dbReference>
<accession>A0A6J5LYA2</accession>
<organism evidence="1">
    <name type="scientific">uncultured Caudovirales phage</name>
    <dbReference type="NCBI Taxonomy" id="2100421"/>
    <lineage>
        <taxon>Viruses</taxon>
        <taxon>Duplodnaviria</taxon>
        <taxon>Heunggongvirae</taxon>
        <taxon>Uroviricota</taxon>
        <taxon>Caudoviricetes</taxon>
        <taxon>Peduoviridae</taxon>
        <taxon>Maltschvirus</taxon>
        <taxon>Maltschvirus maltsch</taxon>
    </lineage>
</organism>
<protein>
    <submittedName>
        <fullName evidence="1">6-pyruvoyl tetrahydropterin synthase/QueD family protein</fullName>
    </submittedName>
</protein>